<proteinExistence type="predicted"/>
<accession>A0A2U2B848</accession>
<sequence length="68" mass="7911">MFSGCKITTQFPGKCCKKKLTRFFNKEDSFASHPKIDLFKFKGKKERIAPSNRDNYCGVLRKQKAHII</sequence>
<protein>
    <submittedName>
        <fullName evidence="1">Uncharacterized protein</fullName>
    </submittedName>
</protein>
<keyword evidence="2" id="KW-1185">Reference proteome</keyword>
<comment type="caution">
    <text evidence="1">The sequence shown here is derived from an EMBL/GenBank/DDBJ whole genome shotgun (WGS) entry which is preliminary data.</text>
</comment>
<name>A0A2U2B848_9BACT</name>
<organism evidence="1 2">
    <name type="scientific">Marinilabilia rubra</name>
    <dbReference type="NCBI Taxonomy" id="2162893"/>
    <lineage>
        <taxon>Bacteria</taxon>
        <taxon>Pseudomonadati</taxon>
        <taxon>Bacteroidota</taxon>
        <taxon>Bacteroidia</taxon>
        <taxon>Marinilabiliales</taxon>
        <taxon>Marinilabiliaceae</taxon>
        <taxon>Marinilabilia</taxon>
    </lineage>
</organism>
<evidence type="ECO:0000313" key="1">
    <source>
        <dbReference type="EMBL" id="PWD99237.1"/>
    </source>
</evidence>
<dbReference type="EMBL" id="QEWP01000008">
    <property type="protein sequence ID" value="PWD99237.1"/>
    <property type="molecule type" value="Genomic_DNA"/>
</dbReference>
<gene>
    <name evidence="1" type="ORF">DDZ16_11615</name>
</gene>
<dbReference type="Proteomes" id="UP000244956">
    <property type="component" value="Unassembled WGS sequence"/>
</dbReference>
<dbReference type="AlphaFoldDB" id="A0A2U2B848"/>
<reference evidence="1 2" key="1">
    <citation type="submission" date="2018-05" db="EMBL/GenBank/DDBJ databases">
        <title>Marinilabilia rubrum sp. nov., isolated from saltern sediment.</title>
        <authorList>
            <person name="Zhang R."/>
        </authorList>
    </citation>
    <scope>NUCLEOTIDE SEQUENCE [LARGE SCALE GENOMIC DNA]</scope>
    <source>
        <strain evidence="1 2">WTE16</strain>
    </source>
</reference>
<evidence type="ECO:0000313" key="2">
    <source>
        <dbReference type="Proteomes" id="UP000244956"/>
    </source>
</evidence>